<organism evidence="2 3">
    <name type="scientific">Alternaria arborescens</name>
    <dbReference type="NCBI Taxonomy" id="156630"/>
    <lineage>
        <taxon>Eukaryota</taxon>
        <taxon>Fungi</taxon>
        <taxon>Dikarya</taxon>
        <taxon>Ascomycota</taxon>
        <taxon>Pezizomycotina</taxon>
        <taxon>Dothideomycetes</taxon>
        <taxon>Pleosporomycetidae</taxon>
        <taxon>Pleosporales</taxon>
        <taxon>Pleosporineae</taxon>
        <taxon>Pleosporaceae</taxon>
        <taxon>Alternaria</taxon>
        <taxon>Alternaria sect. Alternaria</taxon>
    </lineage>
</organism>
<proteinExistence type="predicted"/>
<gene>
    <name evidence="2" type="ORF">AA0113_g6940</name>
</gene>
<dbReference type="Proteomes" id="UP000293823">
    <property type="component" value="Unassembled WGS sequence"/>
</dbReference>
<comment type="caution">
    <text evidence="2">The sequence shown here is derived from an EMBL/GenBank/DDBJ whole genome shotgun (WGS) entry which is preliminary data.</text>
</comment>
<dbReference type="EMBL" id="PEJP01000026">
    <property type="protein sequence ID" value="RYO60279.1"/>
    <property type="molecule type" value="Genomic_DNA"/>
</dbReference>
<sequence>MRQVILEEVEFDEDSGMEESEEDNELGQSDQDNAMEEYNPDGFVDNGDMASDDNIDVYRETERDEQLWTEDLSGCDEDIESRGEESGCLFLLPRPGNG</sequence>
<accession>A0A4Q4RT47</accession>
<feature type="compositionally biased region" description="Acidic residues" evidence="1">
    <location>
        <begin position="7"/>
        <end position="25"/>
    </location>
</feature>
<dbReference type="AlphaFoldDB" id="A0A4Q4RT47"/>
<reference evidence="3" key="1">
    <citation type="journal article" date="2019" name="bioRxiv">
        <title>Genomics, evolutionary history and diagnostics of the Alternaria alternata species group including apple and Asian pear pathotypes.</title>
        <authorList>
            <person name="Armitage A.D."/>
            <person name="Cockerton H.M."/>
            <person name="Sreenivasaprasad S."/>
            <person name="Woodhall J.W."/>
            <person name="Lane C.R."/>
            <person name="Harrison R.J."/>
            <person name="Clarkson J.P."/>
        </authorList>
    </citation>
    <scope>NUCLEOTIDE SEQUENCE [LARGE SCALE GENOMIC DNA]</scope>
    <source>
        <strain evidence="3">RGR 97.0016</strain>
    </source>
</reference>
<protein>
    <submittedName>
        <fullName evidence="2">Uncharacterized protein</fullName>
    </submittedName>
</protein>
<name>A0A4Q4RT47_9PLEO</name>
<evidence type="ECO:0000313" key="2">
    <source>
        <dbReference type="EMBL" id="RYO60279.1"/>
    </source>
</evidence>
<keyword evidence="3" id="KW-1185">Reference proteome</keyword>
<evidence type="ECO:0000313" key="3">
    <source>
        <dbReference type="Proteomes" id="UP000293823"/>
    </source>
</evidence>
<evidence type="ECO:0000256" key="1">
    <source>
        <dbReference type="SAM" id="MobiDB-lite"/>
    </source>
</evidence>
<feature type="region of interest" description="Disordered" evidence="1">
    <location>
        <begin position="1"/>
        <end position="52"/>
    </location>
</feature>